<comment type="caution">
    <text evidence="1">The sequence shown here is derived from an EMBL/GenBank/DDBJ whole genome shotgun (WGS) entry which is preliminary data.</text>
</comment>
<dbReference type="Proteomes" id="UP000298663">
    <property type="component" value="Unassembled WGS sequence"/>
</dbReference>
<protein>
    <submittedName>
        <fullName evidence="1">Uncharacterized protein</fullName>
    </submittedName>
</protein>
<sequence length="213" mass="23844">MLLSGGVAAVFDYRILAGADDFEFRSSAHGETSHVLSVTERLQLLMRLKLPWLMQSLVAVPSLLETMRILEFRALGLVTNKAQRTDNDRPKPGDNQRVAILDSSLLIWPGKVPITGSSLVRRDFQRRGIGNKMADKFIEEKELKTHEIEGILSETTSVANQAFSVKKGLNPLKEMMYHVKLEAKLETGFMFLVRATTVPERCSSILKGLESLM</sequence>
<evidence type="ECO:0000313" key="1">
    <source>
        <dbReference type="EMBL" id="TKR64701.1"/>
    </source>
</evidence>
<proteinExistence type="predicted"/>
<dbReference type="Gene3D" id="3.40.630.30">
    <property type="match status" value="1"/>
</dbReference>
<dbReference type="OrthoDB" id="41532at2759"/>
<dbReference type="AlphaFoldDB" id="A0A4U5M726"/>
<evidence type="ECO:0000313" key="2">
    <source>
        <dbReference type="Proteomes" id="UP000298663"/>
    </source>
</evidence>
<dbReference type="EMBL" id="AZBU02000009">
    <property type="protein sequence ID" value="TKR64701.1"/>
    <property type="molecule type" value="Genomic_DNA"/>
</dbReference>
<organism evidence="1 2">
    <name type="scientific">Steinernema carpocapsae</name>
    <name type="common">Entomopathogenic nematode</name>
    <dbReference type="NCBI Taxonomy" id="34508"/>
    <lineage>
        <taxon>Eukaryota</taxon>
        <taxon>Metazoa</taxon>
        <taxon>Ecdysozoa</taxon>
        <taxon>Nematoda</taxon>
        <taxon>Chromadorea</taxon>
        <taxon>Rhabditida</taxon>
        <taxon>Tylenchina</taxon>
        <taxon>Panagrolaimomorpha</taxon>
        <taxon>Strongyloidoidea</taxon>
        <taxon>Steinernematidae</taxon>
        <taxon>Steinernema</taxon>
    </lineage>
</organism>
<name>A0A4U5M726_STECR</name>
<reference evidence="1 2" key="2">
    <citation type="journal article" date="2019" name="G3 (Bethesda)">
        <title>Hybrid Assembly of the Genome of the Entomopathogenic Nematode Steinernema carpocapsae Identifies the X-Chromosome.</title>
        <authorList>
            <person name="Serra L."/>
            <person name="Macchietto M."/>
            <person name="Macias-Munoz A."/>
            <person name="McGill C.J."/>
            <person name="Rodriguez I.M."/>
            <person name="Rodriguez B."/>
            <person name="Murad R."/>
            <person name="Mortazavi A."/>
        </authorList>
    </citation>
    <scope>NUCLEOTIDE SEQUENCE [LARGE SCALE GENOMIC DNA]</scope>
    <source>
        <strain evidence="1 2">ALL</strain>
    </source>
</reference>
<keyword evidence="2" id="KW-1185">Reference proteome</keyword>
<reference evidence="1 2" key="1">
    <citation type="journal article" date="2015" name="Genome Biol.">
        <title>Comparative genomics of Steinernema reveals deeply conserved gene regulatory networks.</title>
        <authorList>
            <person name="Dillman A.R."/>
            <person name="Macchietto M."/>
            <person name="Porter C.F."/>
            <person name="Rogers A."/>
            <person name="Williams B."/>
            <person name="Antoshechkin I."/>
            <person name="Lee M.M."/>
            <person name="Goodwin Z."/>
            <person name="Lu X."/>
            <person name="Lewis E.E."/>
            <person name="Goodrich-Blair H."/>
            <person name="Stock S.P."/>
            <person name="Adams B.J."/>
            <person name="Sternberg P.W."/>
            <person name="Mortazavi A."/>
        </authorList>
    </citation>
    <scope>NUCLEOTIDE SEQUENCE [LARGE SCALE GENOMIC DNA]</scope>
    <source>
        <strain evidence="1 2">ALL</strain>
    </source>
</reference>
<gene>
    <name evidence="1" type="ORF">L596_025191</name>
</gene>
<accession>A0A4U5M726</accession>